<keyword evidence="3" id="KW-1185">Reference proteome</keyword>
<feature type="chain" id="PRO_5043777396" description="Secreted protein" evidence="1">
    <location>
        <begin position="18"/>
        <end position="105"/>
    </location>
</feature>
<accession>A0AAW1M2K5</accession>
<proteinExistence type="predicted"/>
<sequence length="105" mass="12136">MFIIMVGICLIPLESSGILWLSLYQQGFISLSLCHVALQMCARCSIARAWEHSQRSLCYVLYSVTKPLCCRQNLWFEFQISLKSHTEYFTKVLRKLNSTQITLPS</sequence>
<dbReference type="Proteomes" id="UP001443914">
    <property type="component" value="Unassembled WGS sequence"/>
</dbReference>
<feature type="signal peptide" evidence="1">
    <location>
        <begin position="1"/>
        <end position="17"/>
    </location>
</feature>
<evidence type="ECO:0000313" key="2">
    <source>
        <dbReference type="EMBL" id="KAK9739984.1"/>
    </source>
</evidence>
<evidence type="ECO:0000256" key="1">
    <source>
        <dbReference type="SAM" id="SignalP"/>
    </source>
</evidence>
<dbReference type="AlphaFoldDB" id="A0AAW1M2K5"/>
<gene>
    <name evidence="2" type="ORF">RND81_03G002300</name>
</gene>
<organism evidence="2 3">
    <name type="scientific">Saponaria officinalis</name>
    <name type="common">Common soapwort</name>
    <name type="synonym">Lychnis saponaria</name>
    <dbReference type="NCBI Taxonomy" id="3572"/>
    <lineage>
        <taxon>Eukaryota</taxon>
        <taxon>Viridiplantae</taxon>
        <taxon>Streptophyta</taxon>
        <taxon>Embryophyta</taxon>
        <taxon>Tracheophyta</taxon>
        <taxon>Spermatophyta</taxon>
        <taxon>Magnoliopsida</taxon>
        <taxon>eudicotyledons</taxon>
        <taxon>Gunneridae</taxon>
        <taxon>Pentapetalae</taxon>
        <taxon>Caryophyllales</taxon>
        <taxon>Caryophyllaceae</taxon>
        <taxon>Caryophylleae</taxon>
        <taxon>Saponaria</taxon>
    </lineage>
</organism>
<reference evidence="2" key="1">
    <citation type="submission" date="2024-03" db="EMBL/GenBank/DDBJ databases">
        <title>WGS assembly of Saponaria officinalis var. Norfolk2.</title>
        <authorList>
            <person name="Jenkins J."/>
            <person name="Shu S."/>
            <person name="Grimwood J."/>
            <person name="Barry K."/>
            <person name="Goodstein D."/>
            <person name="Schmutz J."/>
            <person name="Leebens-Mack J."/>
            <person name="Osbourn A."/>
        </authorList>
    </citation>
    <scope>NUCLEOTIDE SEQUENCE [LARGE SCALE GENOMIC DNA]</scope>
    <source>
        <strain evidence="2">JIC</strain>
    </source>
</reference>
<evidence type="ECO:0008006" key="4">
    <source>
        <dbReference type="Google" id="ProtNLM"/>
    </source>
</evidence>
<protein>
    <recommendedName>
        <fullName evidence="4">Secreted protein</fullName>
    </recommendedName>
</protein>
<dbReference type="EMBL" id="JBDFQZ010000003">
    <property type="protein sequence ID" value="KAK9739984.1"/>
    <property type="molecule type" value="Genomic_DNA"/>
</dbReference>
<name>A0AAW1M2K5_SAPOF</name>
<keyword evidence="1" id="KW-0732">Signal</keyword>
<comment type="caution">
    <text evidence="2">The sequence shown here is derived from an EMBL/GenBank/DDBJ whole genome shotgun (WGS) entry which is preliminary data.</text>
</comment>
<evidence type="ECO:0000313" key="3">
    <source>
        <dbReference type="Proteomes" id="UP001443914"/>
    </source>
</evidence>